<name>A0A914PB39_9BILA</name>
<reference evidence="2" key="1">
    <citation type="submission" date="2022-11" db="UniProtKB">
        <authorList>
            <consortium name="WormBaseParasite"/>
        </authorList>
    </citation>
    <scope>IDENTIFICATION</scope>
</reference>
<sequence length="75" mass="8444">MILTTIAIISAVIAAYKFLKARRSSSVTLISFRYTGNFPDLRELYNNGEQINISPYDTVHYDNQNGNVTILSSKN</sequence>
<dbReference type="Proteomes" id="UP000887578">
    <property type="component" value="Unplaced"/>
</dbReference>
<proteinExistence type="predicted"/>
<organism evidence="1 2">
    <name type="scientific">Panagrolaimus davidi</name>
    <dbReference type="NCBI Taxonomy" id="227884"/>
    <lineage>
        <taxon>Eukaryota</taxon>
        <taxon>Metazoa</taxon>
        <taxon>Ecdysozoa</taxon>
        <taxon>Nematoda</taxon>
        <taxon>Chromadorea</taxon>
        <taxon>Rhabditida</taxon>
        <taxon>Tylenchina</taxon>
        <taxon>Panagrolaimomorpha</taxon>
        <taxon>Panagrolaimoidea</taxon>
        <taxon>Panagrolaimidae</taxon>
        <taxon>Panagrolaimus</taxon>
    </lineage>
</organism>
<evidence type="ECO:0000313" key="2">
    <source>
        <dbReference type="WBParaSite" id="PDA_v2.g12517.t1"/>
    </source>
</evidence>
<protein>
    <submittedName>
        <fullName evidence="2">Uncharacterized protein</fullName>
    </submittedName>
</protein>
<accession>A0A914PB39</accession>
<dbReference type="AlphaFoldDB" id="A0A914PB39"/>
<dbReference type="WBParaSite" id="PDA_v2.g12517.t1">
    <property type="protein sequence ID" value="PDA_v2.g12517.t1"/>
    <property type="gene ID" value="PDA_v2.g12517"/>
</dbReference>
<keyword evidence="1" id="KW-1185">Reference proteome</keyword>
<evidence type="ECO:0000313" key="1">
    <source>
        <dbReference type="Proteomes" id="UP000887578"/>
    </source>
</evidence>